<dbReference type="RefSeq" id="XP_018656149.1">
    <property type="nucleotide sequence ID" value="XM_018810644.1"/>
</dbReference>
<feature type="compositionally biased region" description="Acidic residues" evidence="1">
    <location>
        <begin position="44"/>
        <end position="64"/>
    </location>
</feature>
<dbReference type="EMBL" id="JPDN02000083">
    <property type="protein sequence ID" value="PON20116.1"/>
    <property type="molecule type" value="Genomic_DNA"/>
</dbReference>
<dbReference type="STRING" id="398673.A0A2P4Z755"/>
<protein>
    <submittedName>
        <fullName evidence="2">Uncharacterized protein</fullName>
    </submittedName>
</protein>
<feature type="region of interest" description="Disordered" evidence="1">
    <location>
        <begin position="1"/>
        <end position="75"/>
    </location>
</feature>
<name>A0A2P4Z755_9HYPO</name>
<evidence type="ECO:0000313" key="2">
    <source>
        <dbReference type="EMBL" id="PON20116.1"/>
    </source>
</evidence>
<organism evidence="2 3">
    <name type="scientific">Trichoderma gamsii</name>
    <dbReference type="NCBI Taxonomy" id="398673"/>
    <lineage>
        <taxon>Eukaryota</taxon>
        <taxon>Fungi</taxon>
        <taxon>Dikarya</taxon>
        <taxon>Ascomycota</taxon>
        <taxon>Pezizomycotina</taxon>
        <taxon>Sordariomycetes</taxon>
        <taxon>Hypocreomycetidae</taxon>
        <taxon>Hypocreales</taxon>
        <taxon>Hypocreaceae</taxon>
        <taxon>Trichoderma</taxon>
    </lineage>
</organism>
<comment type="caution">
    <text evidence="2">The sequence shown here is derived from an EMBL/GenBank/DDBJ whole genome shotgun (WGS) entry which is preliminary data.</text>
</comment>
<evidence type="ECO:0000313" key="3">
    <source>
        <dbReference type="Proteomes" id="UP000054821"/>
    </source>
</evidence>
<reference evidence="2 3" key="1">
    <citation type="journal article" date="2016" name="Genome Announc.">
        <title>Draft Whole-Genome Sequence of Trichoderma gamsii T6085, a Promising Biocontrol Agent of Fusarium Head Blight on Wheat.</title>
        <authorList>
            <person name="Baroncelli R."/>
            <person name="Zapparata A."/>
            <person name="Piaggeschi G."/>
            <person name="Sarrocco S."/>
            <person name="Vannacci G."/>
        </authorList>
    </citation>
    <scope>NUCLEOTIDE SEQUENCE [LARGE SCALE GENOMIC DNA]</scope>
    <source>
        <strain evidence="2 3">T6085</strain>
    </source>
</reference>
<keyword evidence="3" id="KW-1185">Reference proteome</keyword>
<sequence>MLHRRSLETLANIAKHPTLGPAVKEPPSEALLEIVDGIKREESGLGEETEEEDEGGEEGNASDEEASRSGDGQLPHLRGLHEEAYHKAFKDQQELIRRGDDIKHLTHALRGLTNCVIFRVTDANRVWGLRRLRREIGILPQRCVTFTSPESIKLVRRLLHAFFTALAESHASIEFLEIASGCIVDNANRISADMLVKPSSPILNNFRLNTLTTLHLSLDSKSPEHNATSVNWTYDLIRFIERFPELSEVFHE</sequence>
<dbReference type="GeneID" id="29990727"/>
<evidence type="ECO:0000256" key="1">
    <source>
        <dbReference type="SAM" id="MobiDB-lite"/>
    </source>
</evidence>
<proteinExistence type="predicted"/>
<dbReference type="AlphaFoldDB" id="A0A2P4Z755"/>
<dbReference type="Proteomes" id="UP000054821">
    <property type="component" value="Unassembled WGS sequence"/>
</dbReference>
<gene>
    <name evidence="2" type="ORF">TGAM01_v211011</name>
</gene>
<accession>A0A2P4Z755</accession>